<dbReference type="AlphaFoldDB" id="A0A0K9PZ06"/>
<evidence type="ECO:0000256" key="6">
    <source>
        <dbReference type="RuleBase" id="RU366036"/>
    </source>
</evidence>
<dbReference type="Pfam" id="PF11221">
    <property type="entry name" value="Med21"/>
    <property type="match status" value="1"/>
</dbReference>
<evidence type="ECO:0000313" key="10">
    <source>
        <dbReference type="Proteomes" id="UP000036987"/>
    </source>
</evidence>
<dbReference type="GO" id="GO:0016592">
    <property type="term" value="C:mediator complex"/>
    <property type="evidence" value="ECO:0000318"/>
    <property type="project" value="GO_Central"/>
</dbReference>
<keyword evidence="3 6" id="KW-0010">Activator</keyword>
<proteinExistence type="inferred from homology"/>
<keyword evidence="2 6" id="KW-0805">Transcription regulation</keyword>
<evidence type="ECO:0000256" key="2">
    <source>
        <dbReference type="ARBA" id="ARBA00023015"/>
    </source>
</evidence>
<comment type="function">
    <text evidence="6">Component of the Mediator complex, a coactivator involved in the regulated transcription of nearly all RNA polymerase II-dependent genes. Mediator functions as a bridge to convey information from gene-specific regulatory proteins to the basal RNA polymerase II transcription machinery. Mediator is recruited to promoters by direct interactions with regulatory proteins and serves as a scaffold for the assembly of a functional preinitiation complex with RNA polymerase II and the general transcription factors.</text>
</comment>
<dbReference type="PANTHER" id="PTHR13381">
    <property type="entry name" value="RNA POLYMERASE II HOLOENZYME COMPONENT SRB7"/>
    <property type="match status" value="1"/>
</dbReference>
<evidence type="ECO:0000256" key="3">
    <source>
        <dbReference type="ARBA" id="ARBA00023159"/>
    </source>
</evidence>
<accession>A0A0K9PZ06</accession>
<comment type="similarity">
    <text evidence="6">Belongs to the Mediator complex subunit 21 family.</text>
</comment>
<keyword evidence="7" id="KW-0175">Coiled coil</keyword>
<sequence length="138" mass="15369">MDIITQLQDQVNTIASIAFNTFGTLQRDAPPMRLSSNYPEPAPSSTNPTEQPPDLTEQTMNMSTALVQSAKTFDFLVAALPLSDEKAQFEKIAQLEAENEALGEELQRQLEAAEEERNFLQELFELAADNCLNMKKSC</sequence>
<dbReference type="EMBL" id="LFYR01000580">
    <property type="protein sequence ID" value="KMZ73460.1"/>
    <property type="molecule type" value="Genomic_DNA"/>
</dbReference>
<keyword evidence="4 6" id="KW-0804">Transcription</keyword>
<evidence type="ECO:0000256" key="1">
    <source>
        <dbReference type="ARBA" id="ARBA00004123"/>
    </source>
</evidence>
<evidence type="ECO:0000256" key="4">
    <source>
        <dbReference type="ARBA" id="ARBA00023163"/>
    </source>
</evidence>
<dbReference type="InterPro" id="IPR037212">
    <property type="entry name" value="Med7/Med21-like"/>
</dbReference>
<dbReference type="OMA" id="TDNCINF"/>
<comment type="caution">
    <text evidence="9">The sequence shown here is derived from an EMBL/GenBank/DDBJ whole genome shotgun (WGS) entry which is preliminary data.</text>
</comment>
<dbReference type="GO" id="GO:0006357">
    <property type="term" value="P:regulation of transcription by RNA polymerase II"/>
    <property type="evidence" value="ECO:0000318"/>
    <property type="project" value="GO_Central"/>
</dbReference>
<dbReference type="STRING" id="29655.A0A0K9PZ06"/>
<keyword evidence="10" id="KW-1185">Reference proteome</keyword>
<dbReference type="Proteomes" id="UP000036987">
    <property type="component" value="Unassembled WGS sequence"/>
</dbReference>
<comment type="subunit">
    <text evidence="6">Component of the Mediator complex.</text>
</comment>
<gene>
    <name evidence="9" type="ORF">ZOSMA_148G00080</name>
</gene>
<reference evidence="10" key="1">
    <citation type="journal article" date="2016" name="Nature">
        <title>The genome of the seagrass Zostera marina reveals angiosperm adaptation to the sea.</title>
        <authorList>
            <person name="Olsen J.L."/>
            <person name="Rouze P."/>
            <person name="Verhelst B."/>
            <person name="Lin Y.-C."/>
            <person name="Bayer T."/>
            <person name="Collen J."/>
            <person name="Dattolo E."/>
            <person name="De Paoli E."/>
            <person name="Dittami S."/>
            <person name="Maumus F."/>
            <person name="Michel G."/>
            <person name="Kersting A."/>
            <person name="Lauritano C."/>
            <person name="Lohaus R."/>
            <person name="Toepel M."/>
            <person name="Tonon T."/>
            <person name="Vanneste K."/>
            <person name="Amirebrahimi M."/>
            <person name="Brakel J."/>
            <person name="Bostroem C."/>
            <person name="Chovatia M."/>
            <person name="Grimwood J."/>
            <person name="Jenkins J.W."/>
            <person name="Jueterbock A."/>
            <person name="Mraz A."/>
            <person name="Stam W.T."/>
            <person name="Tice H."/>
            <person name="Bornberg-Bauer E."/>
            <person name="Green P.J."/>
            <person name="Pearson G.A."/>
            <person name="Procaccini G."/>
            <person name="Duarte C.M."/>
            <person name="Schmutz J."/>
            <person name="Reusch T.B.H."/>
            <person name="Van de Peer Y."/>
        </authorList>
    </citation>
    <scope>NUCLEOTIDE SEQUENCE [LARGE SCALE GENOMIC DNA]</scope>
    <source>
        <strain evidence="10">cv. Finnish</strain>
    </source>
</reference>
<dbReference type="Gene3D" id="6.10.280.10">
    <property type="entry name" value="Mediator complex, subunit Med21"/>
    <property type="match status" value="1"/>
</dbReference>
<keyword evidence="5 6" id="KW-0539">Nucleus</keyword>
<feature type="compositionally biased region" description="Polar residues" evidence="8">
    <location>
        <begin position="34"/>
        <end position="49"/>
    </location>
</feature>
<organism evidence="9 10">
    <name type="scientific">Zostera marina</name>
    <name type="common">Eelgrass</name>
    <dbReference type="NCBI Taxonomy" id="29655"/>
    <lineage>
        <taxon>Eukaryota</taxon>
        <taxon>Viridiplantae</taxon>
        <taxon>Streptophyta</taxon>
        <taxon>Embryophyta</taxon>
        <taxon>Tracheophyta</taxon>
        <taxon>Spermatophyta</taxon>
        <taxon>Magnoliopsida</taxon>
        <taxon>Liliopsida</taxon>
        <taxon>Zosteraceae</taxon>
        <taxon>Zostera</taxon>
    </lineage>
</organism>
<dbReference type="OrthoDB" id="526653at2759"/>
<dbReference type="SUPFAM" id="SSF140718">
    <property type="entry name" value="Mediator hinge subcomplex-like"/>
    <property type="match status" value="1"/>
</dbReference>
<evidence type="ECO:0000256" key="5">
    <source>
        <dbReference type="ARBA" id="ARBA00023242"/>
    </source>
</evidence>
<evidence type="ECO:0000313" key="9">
    <source>
        <dbReference type="EMBL" id="KMZ73460.1"/>
    </source>
</evidence>
<comment type="subcellular location">
    <subcellularLocation>
        <location evidence="1 6">Nucleus</location>
    </subcellularLocation>
</comment>
<dbReference type="InterPro" id="IPR021384">
    <property type="entry name" value="Mediator_Med21"/>
</dbReference>
<name>A0A0K9PZ06_ZOSMR</name>
<feature type="coiled-coil region" evidence="7">
    <location>
        <begin position="85"/>
        <end position="130"/>
    </location>
</feature>
<evidence type="ECO:0000256" key="7">
    <source>
        <dbReference type="SAM" id="Coils"/>
    </source>
</evidence>
<evidence type="ECO:0000256" key="8">
    <source>
        <dbReference type="SAM" id="MobiDB-lite"/>
    </source>
</evidence>
<protein>
    <recommendedName>
        <fullName evidence="6">Mediator of RNA polymerase II transcription subunit 21</fullName>
    </recommendedName>
</protein>
<dbReference type="GO" id="GO:0003712">
    <property type="term" value="F:transcription coregulator activity"/>
    <property type="evidence" value="ECO:0000318"/>
    <property type="project" value="GO_Central"/>
</dbReference>
<dbReference type="PANTHER" id="PTHR13381:SF0">
    <property type="entry name" value="MEDIATOR OF RNA POLYMERASE II TRANSCRIPTION SUBUNIT 21"/>
    <property type="match status" value="1"/>
</dbReference>
<feature type="region of interest" description="Disordered" evidence="8">
    <location>
        <begin position="28"/>
        <end position="60"/>
    </location>
</feature>